<dbReference type="Proteomes" id="UP000214739">
    <property type="component" value="Unassembled WGS sequence"/>
</dbReference>
<dbReference type="Gene3D" id="3.40.1260.10">
    <property type="entry name" value="DsrEFH-like"/>
    <property type="match status" value="1"/>
</dbReference>
<evidence type="ECO:0000313" key="4">
    <source>
        <dbReference type="Proteomes" id="UP000294668"/>
    </source>
</evidence>
<keyword evidence="4" id="KW-1185">Reference proteome</keyword>
<dbReference type="Proteomes" id="UP000294668">
    <property type="component" value="Unassembled WGS sequence"/>
</dbReference>
<organism evidence="1 3">
    <name type="scientific">Lentilactobacillus parakefiri</name>
    <dbReference type="NCBI Taxonomy" id="152332"/>
    <lineage>
        <taxon>Bacteria</taxon>
        <taxon>Bacillati</taxon>
        <taxon>Bacillota</taxon>
        <taxon>Bacilli</taxon>
        <taxon>Lactobacillales</taxon>
        <taxon>Lactobacillaceae</taxon>
        <taxon>Lentilactobacillus</taxon>
    </lineage>
</organism>
<reference evidence="1 3" key="1">
    <citation type="journal article" date="2017" name="Biosci Microbiota Food Health">
        <title>Genomic characterization reconfirms the taxonomic status of Lactobacillus parakefiri.</title>
        <authorList>
            <person name="Tanizawa Y."/>
            <person name="Kobayashi H."/>
            <person name="Kaminuma E."/>
            <person name="Sakamoto M."/>
            <person name="Ohkuma M."/>
            <person name="Nakamura Y."/>
            <person name="Arita M."/>
            <person name="Tohno M."/>
        </authorList>
    </citation>
    <scope>NUCLEOTIDE SEQUENCE [LARGE SCALE GENOMIC DNA]</scope>
    <source>
        <strain evidence="1 3">JCM 8573</strain>
    </source>
</reference>
<dbReference type="Pfam" id="PF02635">
    <property type="entry name" value="DsrE"/>
    <property type="match status" value="1"/>
</dbReference>
<dbReference type="EMBL" id="PUFL01000017">
    <property type="protein sequence ID" value="TDG94460.1"/>
    <property type="molecule type" value="Genomic_DNA"/>
</dbReference>
<accession>A0A224VA31</accession>
<name>A0A224VA31_9LACO</name>
<comment type="caution">
    <text evidence="1">The sequence shown here is derived from an EMBL/GenBank/DDBJ whole genome shotgun (WGS) entry which is preliminary data.</text>
</comment>
<dbReference type="SUPFAM" id="SSF75169">
    <property type="entry name" value="DsrEFH-like"/>
    <property type="match status" value="1"/>
</dbReference>
<dbReference type="EMBL" id="BDGB01000044">
    <property type="protein sequence ID" value="GAW71725.1"/>
    <property type="molecule type" value="Genomic_DNA"/>
</dbReference>
<dbReference type="InterPro" id="IPR027396">
    <property type="entry name" value="DsrEFH-like"/>
</dbReference>
<reference evidence="2 4" key="2">
    <citation type="journal article" date="2019" name="Appl. Microbiol. Biotechnol.">
        <title>Uncovering carbohydrate metabolism through a genotype-phenotype association study of 56 lactic acid bacteria genomes.</title>
        <authorList>
            <person name="Buron-Moles G."/>
            <person name="Chailyan A."/>
            <person name="Dolejs I."/>
            <person name="Forster J."/>
            <person name="Miks M.H."/>
        </authorList>
    </citation>
    <scope>NUCLEOTIDE SEQUENCE [LARGE SCALE GENOMIC DNA]</scope>
    <source>
        <strain evidence="2 4">DSM 10551</strain>
    </source>
</reference>
<gene>
    <name evidence="2" type="ORF">C5L28_001725</name>
    <name evidence="1" type="ORF">LPKJCM_00828</name>
</gene>
<reference evidence="2" key="3">
    <citation type="submission" date="2019-02" db="EMBL/GenBank/DDBJ databases">
        <authorList>
            <person name="Buron G."/>
            <person name="Chaylann A."/>
            <person name="Dolejs I."/>
            <person name="Forster J."/>
            <person name="Miks M.H."/>
        </authorList>
    </citation>
    <scope>NUCLEOTIDE SEQUENCE</scope>
    <source>
        <strain evidence="2">DSM 10551</strain>
    </source>
</reference>
<dbReference type="PANTHER" id="PTHR37691:SF1">
    <property type="entry name" value="BLR3518 PROTEIN"/>
    <property type="match status" value="1"/>
</dbReference>
<evidence type="ECO:0000313" key="3">
    <source>
        <dbReference type="Proteomes" id="UP000214739"/>
    </source>
</evidence>
<evidence type="ECO:0000313" key="1">
    <source>
        <dbReference type="EMBL" id="GAW71725.1"/>
    </source>
</evidence>
<sequence length="113" mass="12870">MMHKVVFHIDELDKWDHTLSNITNLLDYGRMNKEEYHIVVLVNGDAIKGYLDEHLRNSVEQFSREGVRFHACSNSMNSHSIKETELPANVEIVAAGVADLVSLQEQGFAYIKP</sequence>
<dbReference type="AlphaFoldDB" id="A0A224VA31"/>
<protein>
    <submittedName>
        <fullName evidence="1">Sulfur reduction protein DsrE</fullName>
    </submittedName>
</protein>
<proteinExistence type="predicted"/>
<dbReference type="InterPro" id="IPR003787">
    <property type="entry name" value="Sulphur_relay_DsrE/F-like"/>
</dbReference>
<evidence type="ECO:0000313" key="2">
    <source>
        <dbReference type="EMBL" id="TDG94460.1"/>
    </source>
</evidence>
<dbReference type="PANTHER" id="PTHR37691">
    <property type="entry name" value="BLR3518 PROTEIN"/>
    <property type="match status" value="1"/>
</dbReference>